<comment type="caution">
    <text evidence="1">The sequence shown here is derived from an EMBL/GenBank/DDBJ whole genome shotgun (WGS) entry which is preliminary data.</text>
</comment>
<dbReference type="RefSeq" id="WP_160982697.1">
    <property type="nucleotide sequence ID" value="NZ_WVHK01000195.1"/>
</dbReference>
<dbReference type="AlphaFoldDB" id="A0A6I4YKN2"/>
<evidence type="ECO:0000313" key="2">
    <source>
        <dbReference type="Proteomes" id="UP000430519"/>
    </source>
</evidence>
<proteinExistence type="predicted"/>
<dbReference type="EMBL" id="WVHK01000195">
    <property type="protein sequence ID" value="MXV22072.1"/>
    <property type="molecule type" value="Genomic_DNA"/>
</dbReference>
<sequence length="306" mass="33494">MTTLDAPSTAPIEFTAEHHQLPFADMLNFVITRELTGSLHLEPSGVTLHLRRGMLDAAQGHEPLGQILLRRGYLTEDTLADALAGPDLLGQNLIYSGVLTLDHVQDALRYQAQLALAAALQTPPTRYTLRSAVSSLPEPRAGLGGDVLLAELVADDELLPLRSAFHIAPTYGDVHLPHQAWQVLRLCNGRRTLERVLAASGLPPVEARDAVRYLIARRLIVQSAVIGLKLISVRLKPATSTYQPPAALRANLFLKHLDGLTDAWTIAQKLKFSLEEAATLLVSLHRDGLVEVVRGHRELDLLAEEF</sequence>
<gene>
    <name evidence="1" type="ORF">GLX28_20855</name>
</gene>
<keyword evidence="2" id="KW-1185">Reference proteome</keyword>
<name>A0A6I4YKN2_9DEIO</name>
<reference evidence="1 2" key="1">
    <citation type="submission" date="2019-11" db="EMBL/GenBank/DDBJ databases">
        <title>Genome sequence of Deinococcus xianganensis Y35, AI-2 producing algicidal bacterium, isolated from lake water.</title>
        <authorList>
            <person name="Li Y."/>
        </authorList>
    </citation>
    <scope>NUCLEOTIDE SEQUENCE [LARGE SCALE GENOMIC DNA]</scope>
    <source>
        <strain evidence="1 2">Y35</strain>
    </source>
</reference>
<evidence type="ECO:0008006" key="3">
    <source>
        <dbReference type="Google" id="ProtNLM"/>
    </source>
</evidence>
<organism evidence="1 2">
    <name type="scientific">Deinococcus xianganensis</name>
    <dbReference type="NCBI Taxonomy" id="1507289"/>
    <lineage>
        <taxon>Bacteria</taxon>
        <taxon>Thermotogati</taxon>
        <taxon>Deinococcota</taxon>
        <taxon>Deinococci</taxon>
        <taxon>Deinococcales</taxon>
        <taxon>Deinococcaceae</taxon>
        <taxon>Deinococcus</taxon>
    </lineage>
</organism>
<accession>A0A6I4YKN2</accession>
<dbReference type="Proteomes" id="UP000430519">
    <property type="component" value="Unassembled WGS sequence"/>
</dbReference>
<evidence type="ECO:0000313" key="1">
    <source>
        <dbReference type="EMBL" id="MXV22072.1"/>
    </source>
</evidence>
<protein>
    <recommendedName>
        <fullName evidence="3">DUF4388 domain-containing protein</fullName>
    </recommendedName>
</protein>